<reference evidence="2 3" key="1">
    <citation type="submission" date="2019-08" db="EMBL/GenBank/DDBJ databases">
        <authorList>
            <person name="Liang Q."/>
        </authorList>
    </citation>
    <scope>NUCLEOTIDE SEQUENCE [LARGE SCALE GENOMIC DNA]</scope>
    <source>
        <strain evidence="2 3">V1718</strain>
    </source>
</reference>
<dbReference type="Proteomes" id="UP000321595">
    <property type="component" value="Chromosome"/>
</dbReference>
<dbReference type="KEGG" id="bbae:FRD01_13425"/>
<evidence type="ECO:0000256" key="1">
    <source>
        <dbReference type="SAM" id="Coils"/>
    </source>
</evidence>
<evidence type="ECO:0000313" key="3">
    <source>
        <dbReference type="Proteomes" id="UP000321595"/>
    </source>
</evidence>
<keyword evidence="1" id="KW-0175">Coiled coil</keyword>
<evidence type="ECO:0000313" key="2">
    <source>
        <dbReference type="EMBL" id="QED28215.1"/>
    </source>
</evidence>
<name>A0A5B8XRS3_9DELT</name>
<protein>
    <submittedName>
        <fullName evidence="2">Uncharacterized protein</fullName>
    </submittedName>
</protein>
<organism evidence="2 3">
    <name type="scientific">Microvenator marinus</name>
    <dbReference type="NCBI Taxonomy" id="2600177"/>
    <lineage>
        <taxon>Bacteria</taxon>
        <taxon>Deltaproteobacteria</taxon>
        <taxon>Bradymonadales</taxon>
        <taxon>Microvenatoraceae</taxon>
        <taxon>Microvenator</taxon>
    </lineage>
</organism>
<dbReference type="AlphaFoldDB" id="A0A5B8XRS3"/>
<keyword evidence="3" id="KW-1185">Reference proteome</keyword>
<gene>
    <name evidence="2" type="ORF">FRD01_13425</name>
</gene>
<dbReference type="EMBL" id="CP042467">
    <property type="protein sequence ID" value="QED28215.1"/>
    <property type="molecule type" value="Genomic_DNA"/>
</dbReference>
<feature type="coiled-coil region" evidence="1">
    <location>
        <begin position="207"/>
        <end position="234"/>
    </location>
</feature>
<sequence length="249" mass="28253">MSRPSLKSLGLALSFVLGLSCGRTTGLAPVEVAPQVERTQSRLNQLVELENSLSSAILEVESLETRFFDAKISYEDPFPKDLFKHTAMACVTQAVWEEVEPESEPAIVADKLGVKCAVPPLPALETALYELPPPEREEALDAIRVVDKLRHNKAEIDQALLRAPRVIQEVLTWVAAARADLRQTENELNRRRPEYTDDDFELSMTRIRAAREEFDRLEELARRVNATLENRTERLERVMRTTYRGISLL</sequence>
<dbReference type="PROSITE" id="PS51257">
    <property type="entry name" value="PROKAR_LIPOPROTEIN"/>
    <property type="match status" value="1"/>
</dbReference>
<accession>A0A5B8XRS3</accession>
<proteinExistence type="predicted"/>
<dbReference type="RefSeq" id="WP_146960442.1">
    <property type="nucleotide sequence ID" value="NZ_CP042467.1"/>
</dbReference>